<feature type="compositionally biased region" description="Basic residues" evidence="1">
    <location>
        <begin position="140"/>
        <end position="173"/>
    </location>
</feature>
<dbReference type="WBParaSite" id="MBELARI_LOCUS5899">
    <property type="protein sequence ID" value="MBELARI_LOCUS5899"/>
    <property type="gene ID" value="MBELARI_LOCUS5899"/>
</dbReference>
<sequence length="183" mass="21337">MDFAASSTKNTGEKPEDLQDEILFLKGKLSNEKRRRKETVTQLQKQIYSLKSELAETKQKLSTKLRRDGIEEGKIEQKKRLTSSELIFFEDALQDAEWKRQNITQAFKRLKQRVRFCAQCSVDVDVEKQSLENDTETTKKKEKQKKKSALKLSKVRSGKVKKSRKRHSKKVKSLTKALESFQI</sequence>
<reference evidence="3 4" key="1">
    <citation type="submission" date="2024-02" db="UniProtKB">
        <authorList>
            <consortium name="WormBaseParasite"/>
        </authorList>
    </citation>
    <scope>IDENTIFICATION</scope>
</reference>
<organism evidence="2 4">
    <name type="scientific">Mesorhabditis belari</name>
    <dbReference type="NCBI Taxonomy" id="2138241"/>
    <lineage>
        <taxon>Eukaryota</taxon>
        <taxon>Metazoa</taxon>
        <taxon>Ecdysozoa</taxon>
        <taxon>Nematoda</taxon>
        <taxon>Chromadorea</taxon>
        <taxon>Rhabditida</taxon>
        <taxon>Rhabditina</taxon>
        <taxon>Rhabditomorpha</taxon>
        <taxon>Rhabditoidea</taxon>
        <taxon>Rhabditidae</taxon>
        <taxon>Mesorhabditinae</taxon>
        <taxon>Mesorhabditis</taxon>
    </lineage>
</organism>
<proteinExistence type="predicted"/>
<dbReference type="Gene3D" id="1.20.5.1700">
    <property type="match status" value="1"/>
</dbReference>
<dbReference type="WBParaSite" id="MBELARI_LOCUS15068">
    <property type="protein sequence ID" value="MBELARI_LOCUS15068"/>
    <property type="gene ID" value="MBELARI_LOCUS15068"/>
</dbReference>
<name>A0AAF3JA06_9BILA</name>
<protein>
    <submittedName>
        <fullName evidence="3 4">Uncharacterized protein</fullName>
    </submittedName>
</protein>
<keyword evidence="2" id="KW-1185">Reference proteome</keyword>
<evidence type="ECO:0000313" key="3">
    <source>
        <dbReference type="WBParaSite" id="MBELARI_LOCUS15068"/>
    </source>
</evidence>
<evidence type="ECO:0000313" key="2">
    <source>
        <dbReference type="Proteomes" id="UP000887575"/>
    </source>
</evidence>
<evidence type="ECO:0000256" key="1">
    <source>
        <dbReference type="SAM" id="MobiDB-lite"/>
    </source>
</evidence>
<dbReference type="AlphaFoldDB" id="A0AAF3JA06"/>
<evidence type="ECO:0000313" key="4">
    <source>
        <dbReference type="WBParaSite" id="MBELARI_LOCUS5899"/>
    </source>
</evidence>
<feature type="region of interest" description="Disordered" evidence="1">
    <location>
        <begin position="131"/>
        <end position="183"/>
    </location>
</feature>
<dbReference type="Proteomes" id="UP000887575">
    <property type="component" value="Unassembled WGS sequence"/>
</dbReference>
<accession>A0AAF3JA06</accession>